<dbReference type="GO" id="GO:0006508">
    <property type="term" value="P:proteolysis"/>
    <property type="evidence" value="ECO:0007669"/>
    <property type="project" value="UniProtKB-KW"/>
</dbReference>
<proteinExistence type="predicted"/>
<reference evidence="2 3" key="1">
    <citation type="journal article" date="2015" name="Int. J. Syst. Evol. Microbiol.">
        <title>Youhaiella tibetensis gen. nov., sp. nov., isolated from subsurface sediment.</title>
        <authorList>
            <person name="Wang Y.X."/>
            <person name="Huang F.Q."/>
            <person name="Nogi Y."/>
            <person name="Pang S.J."/>
            <person name="Wang P.K."/>
            <person name="Lv J."/>
        </authorList>
    </citation>
    <scope>NUCLEOTIDE SEQUENCE [LARGE SCALE GENOMIC DNA]</scope>
    <source>
        <strain evidence="3">fig4</strain>
    </source>
</reference>
<accession>A0A5B9DSX8</accession>
<dbReference type="InterPro" id="IPR052710">
    <property type="entry name" value="CAAX_protease"/>
</dbReference>
<dbReference type="PANTHER" id="PTHR36435:SF1">
    <property type="entry name" value="CAAX AMINO TERMINAL PROTEASE FAMILY PROTEIN"/>
    <property type="match status" value="1"/>
</dbReference>
<dbReference type="Pfam" id="PF02517">
    <property type="entry name" value="Rce1-like"/>
    <property type="match status" value="1"/>
</dbReference>
<dbReference type="RefSeq" id="WP_147657647.1">
    <property type="nucleotide sequence ID" value="NZ_BMFM01000001.1"/>
</dbReference>
<dbReference type="AlphaFoldDB" id="A0A5B9DSX8"/>
<keyword evidence="3" id="KW-1185">Reference proteome</keyword>
<dbReference type="Proteomes" id="UP000321062">
    <property type="component" value="Chromosome"/>
</dbReference>
<dbReference type="PANTHER" id="PTHR36435">
    <property type="entry name" value="SLR1288 PROTEIN"/>
    <property type="match status" value="1"/>
</dbReference>
<dbReference type="EMBL" id="CP041690">
    <property type="protein sequence ID" value="QEE22152.1"/>
    <property type="molecule type" value="Genomic_DNA"/>
</dbReference>
<keyword evidence="2" id="KW-0645">Protease</keyword>
<dbReference type="OrthoDB" id="193898at2"/>
<protein>
    <submittedName>
        <fullName evidence="2">CPBP family intramembrane metalloprotease</fullName>
    </submittedName>
</protein>
<evidence type="ECO:0000259" key="1">
    <source>
        <dbReference type="Pfam" id="PF02517"/>
    </source>
</evidence>
<keyword evidence="2" id="KW-0482">Metalloprotease</keyword>
<feature type="domain" description="CAAX prenyl protease 2/Lysostaphin resistance protein A-like" evidence="1">
    <location>
        <begin position="104"/>
        <end position="202"/>
    </location>
</feature>
<sequence>MLLDRYRLPIAILAFLIWVLITIGWGFWEPREATELAQTVNDAIAWNILLAGLFLLALTLVCRWRDIGFGPPRPLRSLLLLWLPAIYLVLFLFGVTLLGWPPGHMLAFLAVNTLFVGFSEELMFRGVLFRALLTRVSIWPAIWISVALFGAVHTLNVFVTGDLMMAAAQAVAAAMSGMLFMALVIRMGSIIPAMIFHAIWDFTTLSLASNVPMSGGAVNLTPLQMTLPVLFVLPNFLYGLYLLRGVGRDARWQRQPAGSAA</sequence>
<organism evidence="2 3">
    <name type="scientific">Paradevosia tibetensis</name>
    <dbReference type="NCBI Taxonomy" id="1447062"/>
    <lineage>
        <taxon>Bacteria</taxon>
        <taxon>Pseudomonadati</taxon>
        <taxon>Pseudomonadota</taxon>
        <taxon>Alphaproteobacteria</taxon>
        <taxon>Hyphomicrobiales</taxon>
        <taxon>Devosiaceae</taxon>
        <taxon>Paradevosia</taxon>
    </lineage>
</organism>
<dbReference type="GO" id="GO:0080120">
    <property type="term" value="P:CAAX-box protein maturation"/>
    <property type="evidence" value="ECO:0007669"/>
    <property type="project" value="UniProtKB-ARBA"/>
</dbReference>
<dbReference type="GO" id="GO:0008237">
    <property type="term" value="F:metallopeptidase activity"/>
    <property type="evidence" value="ECO:0007669"/>
    <property type="project" value="UniProtKB-KW"/>
</dbReference>
<keyword evidence="2" id="KW-0378">Hydrolase</keyword>
<evidence type="ECO:0000313" key="2">
    <source>
        <dbReference type="EMBL" id="QEE22152.1"/>
    </source>
</evidence>
<name>A0A5B9DSX8_9HYPH</name>
<evidence type="ECO:0000313" key="3">
    <source>
        <dbReference type="Proteomes" id="UP000321062"/>
    </source>
</evidence>
<dbReference type="InterPro" id="IPR003675">
    <property type="entry name" value="Rce1/LyrA-like_dom"/>
</dbReference>
<dbReference type="KEGG" id="yti:FNA67_19165"/>
<dbReference type="GO" id="GO:0004175">
    <property type="term" value="F:endopeptidase activity"/>
    <property type="evidence" value="ECO:0007669"/>
    <property type="project" value="UniProtKB-ARBA"/>
</dbReference>
<gene>
    <name evidence="2" type="ORF">FNA67_19165</name>
</gene>